<comment type="caution">
    <text evidence="2">The sequence shown here is derived from an EMBL/GenBank/DDBJ whole genome shotgun (WGS) entry which is preliminary data.</text>
</comment>
<dbReference type="AlphaFoldDB" id="A0A7W4DD76"/>
<gene>
    <name evidence="2" type="ORF">H3H45_14130</name>
</gene>
<keyword evidence="3" id="KW-1185">Reference proteome</keyword>
<dbReference type="Proteomes" id="UP000581189">
    <property type="component" value="Unassembled WGS sequence"/>
</dbReference>
<feature type="transmembrane region" description="Helical" evidence="1">
    <location>
        <begin position="12"/>
        <end position="30"/>
    </location>
</feature>
<evidence type="ECO:0000313" key="3">
    <source>
        <dbReference type="Proteomes" id="UP000581189"/>
    </source>
</evidence>
<evidence type="ECO:0000313" key="2">
    <source>
        <dbReference type="EMBL" id="MBB1520386.1"/>
    </source>
</evidence>
<protein>
    <submittedName>
        <fullName evidence="2">Uncharacterized protein</fullName>
    </submittedName>
</protein>
<keyword evidence="1" id="KW-0812">Transmembrane</keyword>
<accession>A0A7W4DD76</accession>
<sequence>MSSSNTSKIKNGFIIGVGFILPIALGIWLGDKLVNYSGDREDYEVDEYSDFSEITTDYAKLIAVEKFSDKSKDGKINILGSIINKGKVAVGSIKLEAEFFNSEGEFVQEQSTYISKKLEPNESENFQISCTCKGQLLPEYTKVTVRVVSAHSF</sequence>
<keyword evidence="1" id="KW-1133">Transmembrane helix</keyword>
<evidence type="ECO:0000256" key="1">
    <source>
        <dbReference type="SAM" id="Phobius"/>
    </source>
</evidence>
<keyword evidence="1" id="KW-0472">Membrane</keyword>
<proteinExistence type="predicted"/>
<dbReference type="RefSeq" id="WP_182834373.1">
    <property type="nucleotide sequence ID" value="NZ_JACJFN010000003.1"/>
</dbReference>
<dbReference type="NCBIfam" id="NF038353">
    <property type="entry name" value="FxLYD_dom"/>
    <property type="match status" value="1"/>
</dbReference>
<dbReference type="EMBL" id="JACJFN010000003">
    <property type="protein sequence ID" value="MBB1520386.1"/>
    <property type="molecule type" value="Genomic_DNA"/>
</dbReference>
<dbReference type="InterPro" id="IPR047676">
    <property type="entry name" value="FxLYD_dom"/>
</dbReference>
<name>A0A7W4DD76_9GAMM</name>
<organism evidence="2 3">
    <name type="scientific">Aquipseudomonas guryensis</name>
    <dbReference type="NCBI Taxonomy" id="2759165"/>
    <lineage>
        <taxon>Bacteria</taxon>
        <taxon>Pseudomonadati</taxon>
        <taxon>Pseudomonadota</taxon>
        <taxon>Gammaproteobacteria</taxon>
        <taxon>Pseudomonadales</taxon>
        <taxon>Pseudomonadaceae</taxon>
        <taxon>Aquipseudomonas</taxon>
    </lineage>
</organism>
<reference evidence="2 3" key="1">
    <citation type="submission" date="2020-08" db="EMBL/GenBank/DDBJ databases">
        <authorList>
            <person name="Kim C.M."/>
        </authorList>
    </citation>
    <scope>NUCLEOTIDE SEQUENCE [LARGE SCALE GENOMIC DNA]</scope>
    <source>
        <strain evidence="2 3">SR9</strain>
    </source>
</reference>